<feature type="domain" description="DUF4376" evidence="2">
    <location>
        <begin position="112"/>
        <end position="213"/>
    </location>
</feature>
<dbReference type="Pfam" id="PF14301">
    <property type="entry name" value="DUF4376"/>
    <property type="match status" value="1"/>
</dbReference>
<name>A0A7Z6U9W6_PSESF</name>
<organism evidence="3 4">
    <name type="scientific">Pseudomonas syringae pv. actinidiae</name>
    <dbReference type="NCBI Taxonomy" id="103796"/>
    <lineage>
        <taxon>Bacteria</taxon>
        <taxon>Pseudomonadati</taxon>
        <taxon>Pseudomonadota</taxon>
        <taxon>Gammaproteobacteria</taxon>
        <taxon>Pseudomonadales</taxon>
        <taxon>Pseudomonadaceae</taxon>
        <taxon>Pseudomonas</taxon>
        <taxon>Pseudomonas syringae</taxon>
    </lineage>
</organism>
<proteinExistence type="predicted"/>
<evidence type="ECO:0000313" key="4">
    <source>
        <dbReference type="Proteomes" id="UP000282289"/>
    </source>
</evidence>
<dbReference type="InterPro" id="IPR025484">
    <property type="entry name" value="DUF4376"/>
</dbReference>
<protein>
    <recommendedName>
        <fullName evidence="2">DUF4376 domain-containing protein</fullName>
    </recommendedName>
</protein>
<evidence type="ECO:0000313" key="3">
    <source>
        <dbReference type="EMBL" id="RMP81226.1"/>
    </source>
</evidence>
<gene>
    <name evidence="3" type="ORF">ALQ15_02296</name>
</gene>
<accession>A0A7Z6U9W6</accession>
<feature type="region of interest" description="Disordered" evidence="1">
    <location>
        <begin position="209"/>
        <end position="229"/>
    </location>
</feature>
<evidence type="ECO:0000259" key="2">
    <source>
        <dbReference type="Pfam" id="PF14301"/>
    </source>
</evidence>
<sequence>MTVIYLKDSAGALNDAVQLPEIPGLGIQLPSNAIELRKPLSPPNDGYAWILVDGQAELIEDQRGTVYQIATGTQQQYDQLGPLPSDLTVEPRPSEAYVWQSGAWAKSMTYATAAKITEINQRCEATIIAGFTSTALGESYVYASLPVDQLNLTSASLRGVDMPYPCLNSEGVKAYRAHTAAQLAQVWDDFERYKTELLLKADTLKKRVEQASSGSVDDVESITWEADPS</sequence>
<dbReference type="RefSeq" id="WP_122280874.1">
    <property type="nucleotide sequence ID" value="NZ_RBQT01000050.1"/>
</dbReference>
<reference evidence="3 4" key="1">
    <citation type="submission" date="2018-08" db="EMBL/GenBank/DDBJ databases">
        <title>Recombination of ecologically and evolutionarily significant loci maintains genetic cohesion in the Pseudomonas syringae species complex.</title>
        <authorList>
            <person name="Dillon M."/>
            <person name="Thakur S."/>
            <person name="Almeida R.N.D."/>
            <person name="Weir B.S."/>
            <person name="Guttman D.S."/>
        </authorList>
    </citation>
    <scope>NUCLEOTIDE SEQUENCE [LARGE SCALE GENOMIC DNA]</scope>
    <source>
        <strain evidence="3 4">ICMP 19589</strain>
    </source>
</reference>
<dbReference type="EMBL" id="RBQT01000050">
    <property type="protein sequence ID" value="RMP81226.1"/>
    <property type="molecule type" value="Genomic_DNA"/>
</dbReference>
<comment type="caution">
    <text evidence="3">The sequence shown here is derived from an EMBL/GenBank/DDBJ whole genome shotgun (WGS) entry which is preliminary data.</text>
</comment>
<evidence type="ECO:0000256" key="1">
    <source>
        <dbReference type="SAM" id="MobiDB-lite"/>
    </source>
</evidence>
<dbReference type="Proteomes" id="UP000282289">
    <property type="component" value="Unassembled WGS sequence"/>
</dbReference>
<dbReference type="AlphaFoldDB" id="A0A7Z6U9W6"/>